<evidence type="ECO:0000256" key="1">
    <source>
        <dbReference type="SAM" id="Phobius"/>
    </source>
</evidence>
<dbReference type="AlphaFoldDB" id="A0A4Q9QB54"/>
<dbReference type="EMBL" id="ML145086">
    <property type="protein sequence ID" value="TBU64500.1"/>
    <property type="molecule type" value="Genomic_DNA"/>
</dbReference>
<evidence type="ECO:0000313" key="2">
    <source>
        <dbReference type="EMBL" id="TBU64500.1"/>
    </source>
</evidence>
<name>A0A4Q9QB54_9APHY</name>
<gene>
    <name evidence="2" type="ORF">BD310DRAFT_964258</name>
</gene>
<proteinExistence type="predicted"/>
<dbReference type="Proteomes" id="UP000292082">
    <property type="component" value="Unassembled WGS sequence"/>
</dbReference>
<sequence>MVAGLSLSADPIVLRCWCVNQSNLVTCRHHVMVIEGIIQSAAVYSAASIVLVITAFESPNVGYVACLNIFPALIGLLSSSIVIRLGLQARQESYLPVFQSVPLQIPVASPSAAHHDSCATPLSP</sequence>
<feature type="transmembrane region" description="Helical" evidence="1">
    <location>
        <begin position="62"/>
        <end position="83"/>
    </location>
</feature>
<feature type="transmembrane region" description="Helical" evidence="1">
    <location>
        <begin position="37"/>
        <end position="56"/>
    </location>
</feature>
<accession>A0A4Q9QB54</accession>
<protein>
    <submittedName>
        <fullName evidence="2">Uncharacterized protein</fullName>
    </submittedName>
</protein>
<keyword evidence="1" id="KW-1133">Transmembrane helix</keyword>
<evidence type="ECO:0000313" key="3">
    <source>
        <dbReference type="Proteomes" id="UP000292082"/>
    </source>
</evidence>
<organism evidence="2 3">
    <name type="scientific">Dichomitus squalens</name>
    <dbReference type="NCBI Taxonomy" id="114155"/>
    <lineage>
        <taxon>Eukaryota</taxon>
        <taxon>Fungi</taxon>
        <taxon>Dikarya</taxon>
        <taxon>Basidiomycota</taxon>
        <taxon>Agaricomycotina</taxon>
        <taxon>Agaricomycetes</taxon>
        <taxon>Polyporales</taxon>
        <taxon>Polyporaceae</taxon>
        <taxon>Dichomitus</taxon>
    </lineage>
</organism>
<reference evidence="2 3" key="1">
    <citation type="submission" date="2019-01" db="EMBL/GenBank/DDBJ databases">
        <title>Draft genome sequences of three monokaryotic isolates of the white-rot basidiomycete fungus Dichomitus squalens.</title>
        <authorList>
            <consortium name="DOE Joint Genome Institute"/>
            <person name="Lopez S.C."/>
            <person name="Andreopoulos B."/>
            <person name="Pangilinan J."/>
            <person name="Lipzen A."/>
            <person name="Riley R."/>
            <person name="Ahrendt S."/>
            <person name="Ng V."/>
            <person name="Barry K."/>
            <person name="Daum C."/>
            <person name="Grigoriev I.V."/>
            <person name="Hilden K.S."/>
            <person name="Makela M.R."/>
            <person name="de Vries R.P."/>
        </authorList>
    </citation>
    <scope>NUCLEOTIDE SEQUENCE [LARGE SCALE GENOMIC DNA]</scope>
    <source>
        <strain evidence="2 3">CBS 464.89</strain>
    </source>
</reference>
<keyword evidence="1" id="KW-0472">Membrane</keyword>
<keyword evidence="1" id="KW-0812">Transmembrane</keyword>
<keyword evidence="3" id="KW-1185">Reference proteome</keyword>